<accession>A0A7Y9FG60</accession>
<keyword evidence="1" id="KW-0472">Membrane</keyword>
<keyword evidence="1" id="KW-1133">Transmembrane helix</keyword>
<evidence type="ECO:0000313" key="2">
    <source>
        <dbReference type="EMBL" id="NYD86287.1"/>
    </source>
</evidence>
<dbReference type="AlphaFoldDB" id="A0A7Y9FG60"/>
<gene>
    <name evidence="2" type="ORF">BKA21_001836</name>
</gene>
<evidence type="ECO:0000313" key="3">
    <source>
        <dbReference type="Proteomes" id="UP000577956"/>
    </source>
</evidence>
<sequence length="104" mass="11074">MHGTHGQGAGATVEQERAGWWGRWVRRWVSWGGAVTAVGLGNLVAALNWNAIHKGFAASVAAVEDLPMASTAEAASQRYAIFGFALLIIGQQMVTRRARDVPGT</sequence>
<dbReference type="EMBL" id="JACCBK010000001">
    <property type="protein sequence ID" value="NYD86287.1"/>
    <property type="molecule type" value="Genomic_DNA"/>
</dbReference>
<comment type="caution">
    <text evidence="2">The sequence shown here is derived from an EMBL/GenBank/DDBJ whole genome shotgun (WGS) entry which is preliminary data.</text>
</comment>
<proteinExistence type="predicted"/>
<name>A0A7Y9FG60_9CELL</name>
<evidence type="ECO:0000256" key="1">
    <source>
        <dbReference type="SAM" id="Phobius"/>
    </source>
</evidence>
<reference evidence="2 3" key="1">
    <citation type="submission" date="2020-07" db="EMBL/GenBank/DDBJ databases">
        <title>Sequencing the genomes of 1000 actinobacteria strains.</title>
        <authorList>
            <person name="Klenk H.-P."/>
        </authorList>
    </citation>
    <scope>NUCLEOTIDE SEQUENCE [LARGE SCALE GENOMIC DNA]</scope>
    <source>
        <strain evidence="2 3">DSM 24482</strain>
    </source>
</reference>
<organism evidence="2 3">
    <name type="scientific">Cellulomonas oligotrophica</name>
    <dbReference type="NCBI Taxonomy" id="931536"/>
    <lineage>
        <taxon>Bacteria</taxon>
        <taxon>Bacillati</taxon>
        <taxon>Actinomycetota</taxon>
        <taxon>Actinomycetes</taxon>
        <taxon>Micrococcales</taxon>
        <taxon>Cellulomonadaceae</taxon>
        <taxon>Cellulomonas</taxon>
    </lineage>
</organism>
<evidence type="ECO:0008006" key="4">
    <source>
        <dbReference type="Google" id="ProtNLM"/>
    </source>
</evidence>
<keyword evidence="1" id="KW-0812">Transmembrane</keyword>
<dbReference type="RefSeq" id="WP_140457943.1">
    <property type="nucleotide sequence ID" value="NZ_BONN01000004.1"/>
</dbReference>
<dbReference type="Proteomes" id="UP000577956">
    <property type="component" value="Unassembled WGS sequence"/>
</dbReference>
<feature type="transmembrane region" description="Helical" evidence="1">
    <location>
        <begin position="28"/>
        <end position="49"/>
    </location>
</feature>
<protein>
    <recommendedName>
        <fullName evidence="4">DUF4235 domain-containing protein</fullName>
    </recommendedName>
</protein>